<name>A0A6B7Q0P4_PSEPU</name>
<sequence>MLVLVLVLVCSWPLMIGSGRWLVLLDLMRWFAILALPGAAVGPGRQIVMPGGRWLAVWDLIRRLAILDLPDAQLDLPGRVRCQAYGGGWSYICDGGDRSGSQRVMLGWRWGDMRSAWRGRTLLLWCRVRPGWPVWTIGWRWSAPGAGWCLFSLVGFVSAQAAWDRFSLFCVPWVGSTSSPP</sequence>
<proteinExistence type="predicted"/>
<dbReference type="AlphaFoldDB" id="A0A6B7Q0P4"/>
<keyword evidence="1" id="KW-0614">Plasmid</keyword>
<organism evidence="1">
    <name type="scientific">Pseudomonas putida</name>
    <name type="common">Arthrobacter siderocapsulatus</name>
    <dbReference type="NCBI Taxonomy" id="303"/>
    <lineage>
        <taxon>Bacteria</taxon>
        <taxon>Pseudomonadati</taxon>
        <taxon>Pseudomonadota</taxon>
        <taxon>Gammaproteobacteria</taxon>
        <taxon>Pseudomonadales</taxon>
        <taxon>Pseudomonadaceae</taxon>
        <taxon>Pseudomonas</taxon>
    </lineage>
</organism>
<accession>A0A6B7Q0P4</accession>
<reference evidence="1" key="1">
    <citation type="submission" date="2019-08" db="EMBL/GenBank/DDBJ databases">
        <authorList>
            <person name="Zhou D."/>
            <person name="Chen F."/>
        </authorList>
    </citation>
    <scope>NUCLEOTIDE SEQUENCE</scope>
    <source>
        <strain evidence="1">150716811</strain>
        <plasmid evidence="1">p716811-VIM</plasmid>
    </source>
</reference>
<evidence type="ECO:0000313" key="1">
    <source>
        <dbReference type="EMBL" id="QFX76601.1"/>
    </source>
</evidence>
<geneLocation type="plasmid" evidence="1">
    <name>p716811-VIM</name>
</geneLocation>
<dbReference type="EMBL" id="MN310372">
    <property type="protein sequence ID" value="QFX76601.1"/>
    <property type="molecule type" value="Genomic_DNA"/>
</dbReference>
<protein>
    <submittedName>
        <fullName evidence="1">Uncharacterized protein</fullName>
    </submittedName>
</protein>